<keyword evidence="4" id="KW-0378">Hydrolase</keyword>
<feature type="binding site" evidence="7">
    <location>
        <position position="120"/>
    </location>
    <ligand>
        <name>substrate</name>
    </ligand>
</feature>
<reference evidence="9" key="1">
    <citation type="submission" date="2020-08" db="EMBL/GenBank/DDBJ databases">
        <title>Genome sequencing and assembly of the red palm weevil Rhynchophorus ferrugineus.</title>
        <authorList>
            <person name="Dias G.B."/>
            <person name="Bergman C.M."/>
            <person name="Manee M."/>
        </authorList>
    </citation>
    <scope>NUCLEOTIDE SEQUENCE</scope>
    <source>
        <strain evidence="9">AA-2017</strain>
        <tissue evidence="9">Whole larva</tissue>
    </source>
</reference>
<dbReference type="SUPFAM" id="SSF56784">
    <property type="entry name" value="HAD-like"/>
    <property type="match status" value="1"/>
</dbReference>
<dbReference type="InterPro" id="IPR006384">
    <property type="entry name" value="HAD_hydro_PyrdxlP_Pase-like"/>
</dbReference>
<dbReference type="InterPro" id="IPR036412">
    <property type="entry name" value="HAD-like_sf"/>
</dbReference>
<comment type="caution">
    <text evidence="9">The sequence shown here is derived from an EMBL/GenBank/DDBJ whole genome shotgun (WGS) entry which is preliminary data.</text>
</comment>
<feature type="binding site" evidence="8">
    <location>
        <position position="30"/>
    </location>
    <ligand>
        <name>Mg(2+)</name>
        <dbReference type="ChEBI" id="CHEBI:18420"/>
    </ligand>
</feature>
<comment type="cofactor">
    <cofactor evidence="1 8">
        <name>Mg(2+)</name>
        <dbReference type="ChEBI" id="CHEBI:18420"/>
    </cofactor>
</comment>
<feature type="active site" description="Nucleophile" evidence="6">
    <location>
        <position position="32"/>
    </location>
</feature>
<evidence type="ECO:0000256" key="8">
    <source>
        <dbReference type="PIRSR" id="PIRSR031051-3"/>
    </source>
</evidence>
<sequence>MSRLLKLVALFLGRFKVDKKMNMKNLAVFDFDHTIIDDNSDTAVLQLINRTKIPNELKKLYKADGWTAYMQGIFKVLYENNIQQPDIDNLIKNIPEVQGMSNLIRELHDNMNYDVIIISDSNTHFIQIWLEMNNLQGKILKVFSNPAQFDDAGLLCIKMYHVQDVCALSTKNLCKGMIMENFVKEQHSNNTIYERIIYIGDGENDICPILRLNEKGIACVRNKYRCLVLVNKILNGESIDKKEKDQKQDYSLKSQVCIWENGYEILNYLKNNLK</sequence>
<evidence type="ECO:0008006" key="11">
    <source>
        <dbReference type="Google" id="ProtNLM"/>
    </source>
</evidence>
<feature type="binding site" evidence="7">
    <location>
        <position position="41"/>
    </location>
    <ligand>
        <name>substrate</name>
    </ligand>
</feature>
<dbReference type="GO" id="GO:0046872">
    <property type="term" value="F:metal ion binding"/>
    <property type="evidence" value="ECO:0007669"/>
    <property type="project" value="UniProtKB-KW"/>
</dbReference>
<proteinExistence type="inferred from homology"/>
<dbReference type="Pfam" id="PF06888">
    <property type="entry name" value="Put_Phosphatase"/>
    <property type="match status" value="1"/>
</dbReference>
<evidence type="ECO:0000313" key="9">
    <source>
        <dbReference type="EMBL" id="KAF7278312.1"/>
    </source>
</evidence>
<evidence type="ECO:0000256" key="3">
    <source>
        <dbReference type="ARBA" id="ARBA00022723"/>
    </source>
</evidence>
<evidence type="ECO:0000256" key="4">
    <source>
        <dbReference type="ARBA" id="ARBA00022801"/>
    </source>
</evidence>
<name>A0A834IBT1_RHYFE</name>
<dbReference type="GO" id="GO:0016791">
    <property type="term" value="F:phosphatase activity"/>
    <property type="evidence" value="ECO:0007669"/>
    <property type="project" value="InterPro"/>
</dbReference>
<keyword evidence="3 8" id="KW-0479">Metal-binding</keyword>
<keyword evidence="10" id="KW-1185">Reference proteome</keyword>
<dbReference type="AlphaFoldDB" id="A0A834IBT1"/>
<feature type="binding site" evidence="8">
    <location>
        <position position="32"/>
    </location>
    <ligand>
        <name>Mg(2+)</name>
        <dbReference type="ChEBI" id="CHEBI:18420"/>
    </ligand>
</feature>
<evidence type="ECO:0000313" key="10">
    <source>
        <dbReference type="Proteomes" id="UP000625711"/>
    </source>
</evidence>
<gene>
    <name evidence="9" type="ORF">GWI33_008530</name>
</gene>
<protein>
    <recommendedName>
        <fullName evidence="11">Phosphatase phospho2</fullName>
    </recommendedName>
</protein>
<dbReference type="InterPro" id="IPR016965">
    <property type="entry name" value="Pase_PHOSPHO-typ"/>
</dbReference>
<evidence type="ECO:0000256" key="2">
    <source>
        <dbReference type="ARBA" id="ARBA00008541"/>
    </source>
</evidence>
<dbReference type="EMBL" id="JAACXV010000403">
    <property type="protein sequence ID" value="KAF7278312.1"/>
    <property type="molecule type" value="Genomic_DNA"/>
</dbReference>
<dbReference type="InterPro" id="IPR023214">
    <property type="entry name" value="HAD_sf"/>
</dbReference>
<evidence type="ECO:0000256" key="6">
    <source>
        <dbReference type="PIRSR" id="PIRSR031051-1"/>
    </source>
</evidence>
<dbReference type="OrthoDB" id="10267182at2759"/>
<dbReference type="NCBIfam" id="TIGR01488">
    <property type="entry name" value="HAD-SF-IB"/>
    <property type="match status" value="1"/>
</dbReference>
<dbReference type="Gene3D" id="3.40.50.1000">
    <property type="entry name" value="HAD superfamily/HAD-like"/>
    <property type="match status" value="1"/>
</dbReference>
<evidence type="ECO:0000256" key="7">
    <source>
        <dbReference type="PIRSR" id="PIRSR031051-2"/>
    </source>
</evidence>
<evidence type="ECO:0000256" key="5">
    <source>
        <dbReference type="ARBA" id="ARBA00022842"/>
    </source>
</evidence>
<accession>A0A834IBT1</accession>
<dbReference type="NCBIfam" id="TIGR01489">
    <property type="entry name" value="DKMTPPase-SF"/>
    <property type="match status" value="1"/>
</dbReference>
<dbReference type="PANTHER" id="PTHR20889">
    <property type="entry name" value="PHOSPHATASE, ORPHAN 1, 2"/>
    <property type="match status" value="1"/>
</dbReference>
<feature type="binding site" evidence="8">
    <location>
        <position position="201"/>
    </location>
    <ligand>
        <name>Mg(2+)</name>
        <dbReference type="ChEBI" id="CHEBI:18420"/>
    </ligand>
</feature>
<organism evidence="9 10">
    <name type="scientific">Rhynchophorus ferrugineus</name>
    <name type="common">Red palm weevil</name>
    <name type="synonym">Curculio ferrugineus</name>
    <dbReference type="NCBI Taxonomy" id="354439"/>
    <lineage>
        <taxon>Eukaryota</taxon>
        <taxon>Metazoa</taxon>
        <taxon>Ecdysozoa</taxon>
        <taxon>Arthropoda</taxon>
        <taxon>Hexapoda</taxon>
        <taxon>Insecta</taxon>
        <taxon>Pterygota</taxon>
        <taxon>Neoptera</taxon>
        <taxon>Endopterygota</taxon>
        <taxon>Coleoptera</taxon>
        <taxon>Polyphaga</taxon>
        <taxon>Cucujiformia</taxon>
        <taxon>Curculionidae</taxon>
        <taxon>Dryophthorinae</taxon>
        <taxon>Rhynchophorus</taxon>
    </lineage>
</organism>
<keyword evidence="5 8" id="KW-0460">Magnesium</keyword>
<dbReference type="Proteomes" id="UP000625711">
    <property type="component" value="Unassembled WGS sequence"/>
</dbReference>
<dbReference type="PIRSF" id="PIRSF031051">
    <property type="entry name" value="PyrdxlP_Pase_PHOSPHO2"/>
    <property type="match status" value="1"/>
</dbReference>
<feature type="active site" description="Nucleophile" evidence="6">
    <location>
        <position position="30"/>
    </location>
</feature>
<evidence type="ECO:0000256" key="1">
    <source>
        <dbReference type="ARBA" id="ARBA00001946"/>
    </source>
</evidence>
<dbReference type="PANTHER" id="PTHR20889:SF12">
    <property type="entry name" value="LP01149P"/>
    <property type="match status" value="1"/>
</dbReference>
<comment type="similarity">
    <text evidence="2">Belongs to the HAD-like hydrolase superfamily. PHOSPHO family.</text>
</comment>